<comment type="caution">
    <text evidence="2">The sequence shown here is derived from an EMBL/GenBank/DDBJ whole genome shotgun (WGS) entry which is preliminary data.</text>
</comment>
<dbReference type="Proteomes" id="UP001280581">
    <property type="component" value="Unassembled WGS sequence"/>
</dbReference>
<reference evidence="2 3" key="1">
    <citation type="submission" date="2021-02" db="EMBL/GenBank/DDBJ databases">
        <title>Genome assembly of Pseudopithomyces chartarum.</title>
        <authorList>
            <person name="Jauregui R."/>
            <person name="Singh J."/>
            <person name="Voisey C."/>
        </authorList>
    </citation>
    <scope>NUCLEOTIDE SEQUENCE [LARGE SCALE GENOMIC DNA]</scope>
    <source>
        <strain evidence="2 3">AGR01</strain>
    </source>
</reference>
<accession>A0AAN6LPQ4</accession>
<evidence type="ECO:0000256" key="1">
    <source>
        <dbReference type="SAM" id="SignalP"/>
    </source>
</evidence>
<proteinExistence type="predicted"/>
<gene>
    <name evidence="2" type="ORF">GRF29_185g1360489</name>
</gene>
<evidence type="ECO:0000313" key="3">
    <source>
        <dbReference type="Proteomes" id="UP001280581"/>
    </source>
</evidence>
<keyword evidence="1" id="KW-0732">Signal</keyword>
<dbReference type="EMBL" id="WVTA01000016">
    <property type="protein sequence ID" value="KAK3201554.1"/>
    <property type="molecule type" value="Genomic_DNA"/>
</dbReference>
<sequence>MYTFKLLSSALFAVAVAAQYDRRRFSIRHVDGEPDYEAHFSALRNGGYGDERDEHGDG</sequence>
<keyword evidence="3" id="KW-1185">Reference proteome</keyword>
<feature type="chain" id="PRO_5042971223" evidence="1">
    <location>
        <begin position="19"/>
        <end position="58"/>
    </location>
</feature>
<organism evidence="2 3">
    <name type="scientific">Pseudopithomyces chartarum</name>
    <dbReference type="NCBI Taxonomy" id="1892770"/>
    <lineage>
        <taxon>Eukaryota</taxon>
        <taxon>Fungi</taxon>
        <taxon>Dikarya</taxon>
        <taxon>Ascomycota</taxon>
        <taxon>Pezizomycotina</taxon>
        <taxon>Dothideomycetes</taxon>
        <taxon>Pleosporomycetidae</taxon>
        <taxon>Pleosporales</taxon>
        <taxon>Massarineae</taxon>
        <taxon>Didymosphaeriaceae</taxon>
        <taxon>Pseudopithomyces</taxon>
    </lineage>
</organism>
<evidence type="ECO:0000313" key="2">
    <source>
        <dbReference type="EMBL" id="KAK3201554.1"/>
    </source>
</evidence>
<feature type="signal peptide" evidence="1">
    <location>
        <begin position="1"/>
        <end position="18"/>
    </location>
</feature>
<name>A0AAN6LPQ4_9PLEO</name>
<dbReference type="AlphaFoldDB" id="A0AAN6LPQ4"/>
<protein>
    <submittedName>
        <fullName evidence="2">Uncharacterized protein</fullName>
    </submittedName>
</protein>